<dbReference type="SUPFAM" id="SSF53720">
    <property type="entry name" value="ALDH-like"/>
    <property type="match status" value="1"/>
</dbReference>
<dbReference type="EMBL" id="JARBDR010000920">
    <property type="protein sequence ID" value="KAJ8299836.1"/>
    <property type="molecule type" value="Genomic_DNA"/>
</dbReference>
<gene>
    <name evidence="1" type="ORF">KUTeg_022583</name>
</gene>
<reference evidence="1 2" key="1">
    <citation type="submission" date="2022-12" db="EMBL/GenBank/DDBJ databases">
        <title>Chromosome-level genome of Tegillarca granosa.</title>
        <authorList>
            <person name="Kim J."/>
        </authorList>
    </citation>
    <scope>NUCLEOTIDE SEQUENCE [LARGE SCALE GENOMIC DNA]</scope>
    <source>
        <strain evidence="1">Teg-2019</strain>
        <tissue evidence="1">Adductor muscle</tissue>
    </source>
</reference>
<keyword evidence="2" id="KW-1185">Reference proteome</keyword>
<accession>A0ABQ9E5Y0</accession>
<sequence length="149" mass="17124">MSVPEPIRNPEIKYTQNKTECFANFFLLKIKPDIGDKIIDRLVDKNLPQVNFKLNVGLSDMRDKYLVSDMFMSSCDCNIVLQYREKQKANSSWKKCDCNIVLQCRLFINNEFVNSGSGKTFPTINPATGEKIADVQEGDKLMRNLFTEN</sequence>
<dbReference type="Gene3D" id="3.40.605.10">
    <property type="entry name" value="Aldehyde Dehydrogenase, Chain A, domain 1"/>
    <property type="match status" value="1"/>
</dbReference>
<name>A0ABQ9E5Y0_TEGGR</name>
<dbReference type="InterPro" id="IPR016161">
    <property type="entry name" value="Ald_DH/histidinol_DH"/>
</dbReference>
<organism evidence="1 2">
    <name type="scientific">Tegillarca granosa</name>
    <name type="common">Malaysian cockle</name>
    <name type="synonym">Anadara granosa</name>
    <dbReference type="NCBI Taxonomy" id="220873"/>
    <lineage>
        <taxon>Eukaryota</taxon>
        <taxon>Metazoa</taxon>
        <taxon>Spiralia</taxon>
        <taxon>Lophotrochozoa</taxon>
        <taxon>Mollusca</taxon>
        <taxon>Bivalvia</taxon>
        <taxon>Autobranchia</taxon>
        <taxon>Pteriomorphia</taxon>
        <taxon>Arcoida</taxon>
        <taxon>Arcoidea</taxon>
        <taxon>Arcidae</taxon>
        <taxon>Tegillarca</taxon>
    </lineage>
</organism>
<proteinExistence type="predicted"/>
<evidence type="ECO:0000313" key="1">
    <source>
        <dbReference type="EMBL" id="KAJ8299836.1"/>
    </source>
</evidence>
<comment type="caution">
    <text evidence="1">The sequence shown here is derived from an EMBL/GenBank/DDBJ whole genome shotgun (WGS) entry which is preliminary data.</text>
</comment>
<dbReference type="Proteomes" id="UP001217089">
    <property type="component" value="Unassembled WGS sequence"/>
</dbReference>
<protein>
    <submittedName>
        <fullName evidence="1">Uncharacterized protein</fullName>
    </submittedName>
</protein>
<dbReference type="InterPro" id="IPR016162">
    <property type="entry name" value="Ald_DH_N"/>
</dbReference>
<evidence type="ECO:0000313" key="2">
    <source>
        <dbReference type="Proteomes" id="UP001217089"/>
    </source>
</evidence>